<evidence type="ECO:0000256" key="1">
    <source>
        <dbReference type="ARBA" id="ARBA00023125"/>
    </source>
</evidence>
<dbReference type="SUPFAM" id="SSF55785">
    <property type="entry name" value="PYP-like sensor domain (PAS domain)"/>
    <property type="match status" value="1"/>
</dbReference>
<evidence type="ECO:0000313" key="4">
    <source>
        <dbReference type="Proteomes" id="UP000229055"/>
    </source>
</evidence>
<dbReference type="InterPro" id="IPR036388">
    <property type="entry name" value="WH-like_DNA-bd_sf"/>
</dbReference>
<organism evidence="3 4">
    <name type="scientific">Candidatus Williamhamiltonella defendens</name>
    <dbReference type="NCBI Taxonomy" id="138072"/>
    <lineage>
        <taxon>Bacteria</taxon>
        <taxon>Pseudomonadati</taxon>
        <taxon>Pseudomonadota</taxon>
        <taxon>Gammaproteobacteria</taxon>
        <taxon>Enterobacterales</taxon>
        <taxon>Enterobacteriaceae</taxon>
        <taxon>aphid secondary symbionts</taxon>
        <taxon>Candidatus Williamhamiltonella</taxon>
    </lineage>
</organism>
<reference evidence="4" key="1">
    <citation type="submission" date="2016-10" db="EMBL/GenBank/DDBJ databases">
        <authorList>
            <person name="Chevignon G."/>
        </authorList>
    </citation>
    <scope>NUCLEOTIDE SEQUENCE [LARGE SCALE GENOMIC DNA]</scope>
    <source>
        <strain evidence="4">ZA17</strain>
    </source>
</reference>
<name>A0A2D3TD88_9ENTR</name>
<feature type="domain" description="HTH luxR-type" evidence="2">
    <location>
        <begin position="159"/>
        <end position="224"/>
    </location>
</feature>
<proteinExistence type="predicted"/>
<keyword evidence="1" id="KW-0238">DNA-binding</keyword>
<protein>
    <submittedName>
        <fullName evidence="3">Helix-turn-helix transcriptional regulator</fullName>
    </submittedName>
</protein>
<dbReference type="InterPro" id="IPR000792">
    <property type="entry name" value="Tscrpt_reg_LuxR_C"/>
</dbReference>
<dbReference type="Pfam" id="PF08448">
    <property type="entry name" value="PAS_4"/>
    <property type="match status" value="1"/>
</dbReference>
<dbReference type="SMART" id="SM00421">
    <property type="entry name" value="HTH_LUXR"/>
    <property type="match status" value="1"/>
</dbReference>
<dbReference type="InterPro" id="IPR016032">
    <property type="entry name" value="Sig_transdc_resp-reg_C-effctor"/>
</dbReference>
<gene>
    <name evidence="3" type="ORF">BJP43_04565</name>
</gene>
<dbReference type="InterPro" id="IPR013656">
    <property type="entry name" value="PAS_4"/>
</dbReference>
<dbReference type="SUPFAM" id="SSF46894">
    <property type="entry name" value="C-terminal effector domain of the bipartite response regulators"/>
    <property type="match status" value="1"/>
</dbReference>
<dbReference type="Pfam" id="PF00196">
    <property type="entry name" value="GerE"/>
    <property type="match status" value="1"/>
</dbReference>
<dbReference type="GO" id="GO:0003677">
    <property type="term" value="F:DNA binding"/>
    <property type="evidence" value="ECO:0007669"/>
    <property type="project" value="UniProtKB-KW"/>
</dbReference>
<dbReference type="Proteomes" id="UP000229055">
    <property type="component" value="Chromosome"/>
</dbReference>
<dbReference type="EMBL" id="CP017613">
    <property type="protein sequence ID" value="ATW33673.1"/>
    <property type="molecule type" value="Genomic_DNA"/>
</dbReference>
<sequence>MKKEYDMKEHQKPESKKLTVDYLSKAMISMMEHSNIPWGIKDNQSKFVYLNKAALDMGNIPAGFDFEGRRDEEFPCPWAEIATEIYAHDRKAEQSKEGVEAIEHSYFGRNAVLEPWLCSKFPFFNDEGQVSGTVCYAKRFSFISICDFFNNLKPSVVTLTPPVDTFTERELNIIFYAFHKLSSKDIAKKLCLSHRAVENRLQRIYEKIGVTSRDGLIEYCHTTGLNHYVPKNLLREGVEFFW</sequence>
<dbReference type="AlphaFoldDB" id="A0A2D3TD88"/>
<dbReference type="PROSITE" id="PS50043">
    <property type="entry name" value="HTH_LUXR_2"/>
    <property type="match status" value="1"/>
</dbReference>
<evidence type="ECO:0000313" key="3">
    <source>
        <dbReference type="EMBL" id="ATW33673.1"/>
    </source>
</evidence>
<dbReference type="Gene3D" id="3.30.450.20">
    <property type="entry name" value="PAS domain"/>
    <property type="match status" value="1"/>
</dbReference>
<reference evidence="4" key="2">
    <citation type="submission" date="2017-11" db="EMBL/GenBank/DDBJ databases">
        <title>PacBio sequencing of new strain of the secondary endosymbiont Candidatus Hamiltonella defensa.</title>
        <authorList>
            <person name="Strand M.R."/>
            <person name="Oliver K."/>
        </authorList>
    </citation>
    <scope>NUCLEOTIDE SEQUENCE [LARGE SCALE GENOMIC DNA]</scope>
    <source>
        <strain evidence="4">ZA17</strain>
    </source>
</reference>
<dbReference type="GO" id="GO:0006355">
    <property type="term" value="P:regulation of DNA-templated transcription"/>
    <property type="evidence" value="ECO:0007669"/>
    <property type="project" value="InterPro"/>
</dbReference>
<evidence type="ECO:0000259" key="2">
    <source>
        <dbReference type="PROSITE" id="PS50043"/>
    </source>
</evidence>
<dbReference type="Gene3D" id="1.10.10.10">
    <property type="entry name" value="Winged helix-like DNA-binding domain superfamily/Winged helix DNA-binding domain"/>
    <property type="match status" value="1"/>
</dbReference>
<accession>A0A2D3TD88</accession>
<dbReference type="InterPro" id="IPR035965">
    <property type="entry name" value="PAS-like_dom_sf"/>
</dbReference>